<accession>A0ABN3V904</accession>
<feature type="domain" description="N-acetyltransferase" evidence="1">
    <location>
        <begin position="162"/>
        <end position="295"/>
    </location>
</feature>
<protein>
    <submittedName>
        <fullName evidence="2">GNAT family N-acetyltransferase</fullName>
    </submittedName>
</protein>
<dbReference type="InterPro" id="IPR016181">
    <property type="entry name" value="Acyl_CoA_acyltransferase"/>
</dbReference>
<dbReference type="InterPro" id="IPR000182">
    <property type="entry name" value="GNAT_dom"/>
</dbReference>
<dbReference type="Pfam" id="PF00583">
    <property type="entry name" value="Acetyltransf_1"/>
    <property type="match status" value="1"/>
</dbReference>
<dbReference type="Proteomes" id="UP001500979">
    <property type="component" value="Unassembled WGS sequence"/>
</dbReference>
<evidence type="ECO:0000313" key="3">
    <source>
        <dbReference type="Proteomes" id="UP001500979"/>
    </source>
</evidence>
<sequence length="295" mass="32231">MTDLVIRSLAVGEEQLFESLPDAGLVGPALLGRTFGAEHRPEWTRVALRDGVVVARAAWRGGPDDDVPSVLDWFDFTDFDAAVRLLRSAPARTEYSLTLPPGWRDNPAVKEAADARIAAATAAGLEFLVERYRYRWTPDHGLPARPGRLAFHAEPDDDVFLAAFRKVHEGTLDAHARRATDESGLDAAAREDLDLLLALPGPRSWWRLARTEDGDLAGLCIPSRTQSDPVIGYIGVLPGHRGRGYAYDLLVEATHLLVEAGADRILAATDTTNVPMAANFARVGYPVTEHRIDLV</sequence>
<keyword evidence="3" id="KW-1185">Reference proteome</keyword>
<reference evidence="2 3" key="1">
    <citation type="journal article" date="2019" name="Int. J. Syst. Evol. Microbiol.">
        <title>The Global Catalogue of Microorganisms (GCM) 10K type strain sequencing project: providing services to taxonomists for standard genome sequencing and annotation.</title>
        <authorList>
            <consortium name="The Broad Institute Genomics Platform"/>
            <consortium name="The Broad Institute Genome Sequencing Center for Infectious Disease"/>
            <person name="Wu L."/>
            <person name="Ma J."/>
        </authorList>
    </citation>
    <scope>NUCLEOTIDE SEQUENCE [LARGE SCALE GENOMIC DNA]</scope>
    <source>
        <strain evidence="2 3">JCM 9383</strain>
    </source>
</reference>
<evidence type="ECO:0000259" key="1">
    <source>
        <dbReference type="PROSITE" id="PS51186"/>
    </source>
</evidence>
<organism evidence="2 3">
    <name type="scientific">Saccharopolyspora taberi</name>
    <dbReference type="NCBI Taxonomy" id="60895"/>
    <lineage>
        <taxon>Bacteria</taxon>
        <taxon>Bacillati</taxon>
        <taxon>Actinomycetota</taxon>
        <taxon>Actinomycetes</taxon>
        <taxon>Pseudonocardiales</taxon>
        <taxon>Pseudonocardiaceae</taxon>
        <taxon>Saccharopolyspora</taxon>
    </lineage>
</organism>
<gene>
    <name evidence="2" type="ORF">GCM10010470_13280</name>
</gene>
<dbReference type="PROSITE" id="PS51186">
    <property type="entry name" value="GNAT"/>
    <property type="match status" value="1"/>
</dbReference>
<proteinExistence type="predicted"/>
<name>A0ABN3V904_9PSEU</name>
<dbReference type="Gene3D" id="3.40.630.30">
    <property type="match status" value="1"/>
</dbReference>
<dbReference type="EMBL" id="BAAAUX010000006">
    <property type="protein sequence ID" value="GAA2780790.1"/>
    <property type="molecule type" value="Genomic_DNA"/>
</dbReference>
<dbReference type="RefSeq" id="WP_344678536.1">
    <property type="nucleotide sequence ID" value="NZ_BAAAUX010000006.1"/>
</dbReference>
<dbReference type="SUPFAM" id="SSF55729">
    <property type="entry name" value="Acyl-CoA N-acyltransferases (Nat)"/>
    <property type="match status" value="1"/>
</dbReference>
<dbReference type="CDD" id="cd04301">
    <property type="entry name" value="NAT_SF"/>
    <property type="match status" value="1"/>
</dbReference>
<evidence type="ECO:0000313" key="2">
    <source>
        <dbReference type="EMBL" id="GAA2780790.1"/>
    </source>
</evidence>
<comment type="caution">
    <text evidence="2">The sequence shown here is derived from an EMBL/GenBank/DDBJ whole genome shotgun (WGS) entry which is preliminary data.</text>
</comment>